<accession>A0A2H3DBU9</accession>
<gene>
    <name evidence="1" type="ORF">ARMGADRAFT_894865</name>
</gene>
<dbReference type="OrthoDB" id="64767at2759"/>
<dbReference type="AlphaFoldDB" id="A0A2H3DBU9"/>
<feature type="non-terminal residue" evidence="1">
    <location>
        <position position="72"/>
    </location>
</feature>
<dbReference type="OMA" id="KQGIGIH"/>
<dbReference type="Gene3D" id="3.40.50.300">
    <property type="entry name" value="P-loop containing nucleotide triphosphate hydrolases"/>
    <property type="match status" value="1"/>
</dbReference>
<keyword evidence="2" id="KW-1185">Reference proteome</keyword>
<protein>
    <submittedName>
        <fullName evidence="1">Uncharacterized protein</fullName>
    </submittedName>
</protein>
<name>A0A2H3DBU9_ARMGA</name>
<feature type="non-terminal residue" evidence="1">
    <location>
        <position position="1"/>
    </location>
</feature>
<dbReference type="InParanoid" id="A0A2H3DBU9"/>
<reference evidence="2" key="1">
    <citation type="journal article" date="2017" name="Nat. Ecol. Evol.">
        <title>Genome expansion and lineage-specific genetic innovations in the forest pathogenic fungi Armillaria.</title>
        <authorList>
            <person name="Sipos G."/>
            <person name="Prasanna A.N."/>
            <person name="Walter M.C."/>
            <person name="O'Connor E."/>
            <person name="Balint B."/>
            <person name="Krizsan K."/>
            <person name="Kiss B."/>
            <person name="Hess J."/>
            <person name="Varga T."/>
            <person name="Slot J."/>
            <person name="Riley R."/>
            <person name="Boka B."/>
            <person name="Rigling D."/>
            <person name="Barry K."/>
            <person name="Lee J."/>
            <person name="Mihaltcheva S."/>
            <person name="LaButti K."/>
            <person name="Lipzen A."/>
            <person name="Waldron R."/>
            <person name="Moloney N.M."/>
            <person name="Sperisen C."/>
            <person name="Kredics L."/>
            <person name="Vagvoelgyi C."/>
            <person name="Patrignani A."/>
            <person name="Fitzpatrick D."/>
            <person name="Nagy I."/>
            <person name="Doyle S."/>
            <person name="Anderson J.B."/>
            <person name="Grigoriev I.V."/>
            <person name="Gueldener U."/>
            <person name="Muensterkoetter M."/>
            <person name="Nagy L.G."/>
        </authorList>
    </citation>
    <scope>NUCLEOTIDE SEQUENCE [LARGE SCALE GENOMIC DNA]</scope>
    <source>
        <strain evidence="2">Ar21-2</strain>
    </source>
</reference>
<organism evidence="1 2">
    <name type="scientific">Armillaria gallica</name>
    <name type="common">Bulbous honey fungus</name>
    <name type="synonym">Armillaria bulbosa</name>
    <dbReference type="NCBI Taxonomy" id="47427"/>
    <lineage>
        <taxon>Eukaryota</taxon>
        <taxon>Fungi</taxon>
        <taxon>Dikarya</taxon>
        <taxon>Basidiomycota</taxon>
        <taxon>Agaricomycotina</taxon>
        <taxon>Agaricomycetes</taxon>
        <taxon>Agaricomycetidae</taxon>
        <taxon>Agaricales</taxon>
        <taxon>Marasmiineae</taxon>
        <taxon>Physalacriaceae</taxon>
        <taxon>Armillaria</taxon>
    </lineage>
</organism>
<evidence type="ECO:0000313" key="1">
    <source>
        <dbReference type="EMBL" id="PBK92705.1"/>
    </source>
</evidence>
<dbReference type="EMBL" id="KZ293658">
    <property type="protein sequence ID" value="PBK92705.1"/>
    <property type="molecule type" value="Genomic_DNA"/>
</dbReference>
<dbReference type="STRING" id="47427.A0A2H3DBU9"/>
<dbReference type="Proteomes" id="UP000217790">
    <property type="component" value="Unassembled WGS sequence"/>
</dbReference>
<evidence type="ECO:0000313" key="2">
    <source>
        <dbReference type="Proteomes" id="UP000217790"/>
    </source>
</evidence>
<dbReference type="InterPro" id="IPR027417">
    <property type="entry name" value="P-loop_NTPase"/>
</dbReference>
<proteinExistence type="predicted"/>
<sequence length="72" mass="8428">IMQGNYHPVIVFSFSKRDCEAHALSLTKYEFNSQDEQDLVNNIFTNAIDNLSEDDKQLPQIVTFLLLLRRRI</sequence>